<reference evidence="4 5" key="1">
    <citation type="submission" date="2018-02" db="EMBL/GenBank/DDBJ databases">
        <authorList>
            <person name="Cohen D.B."/>
            <person name="Kent A.D."/>
        </authorList>
    </citation>
    <scope>NUCLEOTIDE SEQUENCE [LARGE SCALE GENOMIC DNA]</scope>
    <source>
        <strain evidence="4 5">CCAP 1448/3</strain>
    </source>
</reference>
<reference evidence="4 5" key="2">
    <citation type="submission" date="2018-03" db="EMBL/GenBank/DDBJ databases">
        <title>The ancient ancestry and fast evolution of plastids.</title>
        <authorList>
            <person name="Moore K.R."/>
            <person name="Magnabosco C."/>
            <person name="Momper L."/>
            <person name="Gold D.A."/>
            <person name="Bosak T."/>
            <person name="Fournier G.P."/>
        </authorList>
    </citation>
    <scope>NUCLEOTIDE SEQUENCE [LARGE SCALE GENOMIC DNA]</scope>
    <source>
        <strain evidence="4 5">CCAP 1448/3</strain>
    </source>
</reference>
<dbReference type="GO" id="GO:0016020">
    <property type="term" value="C:membrane"/>
    <property type="evidence" value="ECO:0007669"/>
    <property type="project" value="TreeGrafter"/>
</dbReference>
<feature type="domain" description="NodB homology" evidence="3">
    <location>
        <begin position="91"/>
        <end position="270"/>
    </location>
</feature>
<dbReference type="InterPro" id="IPR050248">
    <property type="entry name" value="Polysacc_deacetylase_ArnD"/>
</dbReference>
<organism evidence="4 5">
    <name type="scientific">Merismopedia glauca CCAP 1448/3</name>
    <dbReference type="NCBI Taxonomy" id="1296344"/>
    <lineage>
        <taxon>Bacteria</taxon>
        <taxon>Bacillati</taxon>
        <taxon>Cyanobacteriota</taxon>
        <taxon>Cyanophyceae</taxon>
        <taxon>Synechococcales</taxon>
        <taxon>Merismopediaceae</taxon>
        <taxon>Merismopedia</taxon>
    </lineage>
</organism>
<dbReference type="GO" id="GO:0016810">
    <property type="term" value="F:hydrolase activity, acting on carbon-nitrogen (but not peptide) bonds"/>
    <property type="evidence" value="ECO:0007669"/>
    <property type="project" value="InterPro"/>
</dbReference>
<evidence type="ECO:0000259" key="3">
    <source>
        <dbReference type="PROSITE" id="PS51677"/>
    </source>
</evidence>
<dbReference type="GO" id="GO:0046872">
    <property type="term" value="F:metal ion binding"/>
    <property type="evidence" value="ECO:0007669"/>
    <property type="project" value="UniProtKB-KW"/>
</dbReference>
<dbReference type="InterPro" id="IPR002509">
    <property type="entry name" value="NODB_dom"/>
</dbReference>
<dbReference type="PANTHER" id="PTHR10587:SF133">
    <property type="entry name" value="CHITIN DEACETYLASE 1-RELATED"/>
    <property type="match status" value="1"/>
</dbReference>
<gene>
    <name evidence="4" type="ORF">C7B64_06420</name>
</gene>
<evidence type="ECO:0000313" key="4">
    <source>
        <dbReference type="EMBL" id="PSB03878.1"/>
    </source>
</evidence>
<evidence type="ECO:0000313" key="5">
    <source>
        <dbReference type="Proteomes" id="UP000238762"/>
    </source>
</evidence>
<dbReference type="CDD" id="cd10917">
    <property type="entry name" value="CE4_NodB_like_6s_7s"/>
    <property type="match status" value="1"/>
</dbReference>
<sequence>MGATIAAINLLPLNQLFRQAVSQPSSEKPKLATNVINPTNSKVSIPTTNTSISSTVAQWRGQTKALILSLSIPSQYQGKVFEEVKIKANPKVIALTFDDGPWLGSTDEILQILRRNNVKATFFIIGRNLQLYPQIGQQIVSEGHAIANHTWSHSYHHFSPTASAREIEATTNLIYKLTGVKTYLFRPPGGFLNNGPAGYARNKKYAVVLWSADSNDWKRPSVANLVNNVVGGATPGGIALMHDGGGDRSHTIKALPIIIARLRSKGYSFVTIPELLELGNQLPPQDQVAKSMLVKSSKRAIASRVFKH</sequence>
<accession>A0A2T1C6T7</accession>
<dbReference type="InterPro" id="IPR011330">
    <property type="entry name" value="Glyco_hydro/deAcase_b/a-brl"/>
</dbReference>
<protein>
    <submittedName>
        <fullName evidence="4">Polysaccharide deacetylase</fullName>
    </submittedName>
</protein>
<keyword evidence="5" id="KW-1185">Reference proteome</keyword>
<keyword evidence="2" id="KW-0378">Hydrolase</keyword>
<keyword evidence="1" id="KW-0479">Metal-binding</keyword>
<dbReference type="EMBL" id="PVWJ01000023">
    <property type="protein sequence ID" value="PSB03878.1"/>
    <property type="molecule type" value="Genomic_DNA"/>
</dbReference>
<dbReference type="GO" id="GO:0005975">
    <property type="term" value="P:carbohydrate metabolic process"/>
    <property type="evidence" value="ECO:0007669"/>
    <property type="project" value="InterPro"/>
</dbReference>
<dbReference type="PROSITE" id="PS51677">
    <property type="entry name" value="NODB"/>
    <property type="match status" value="1"/>
</dbReference>
<dbReference type="PANTHER" id="PTHR10587">
    <property type="entry name" value="GLYCOSYL TRANSFERASE-RELATED"/>
    <property type="match status" value="1"/>
</dbReference>
<proteinExistence type="predicted"/>
<dbReference type="AlphaFoldDB" id="A0A2T1C6T7"/>
<dbReference type="Pfam" id="PF01522">
    <property type="entry name" value="Polysacc_deac_1"/>
    <property type="match status" value="1"/>
</dbReference>
<dbReference type="Gene3D" id="3.20.20.370">
    <property type="entry name" value="Glycoside hydrolase/deacetylase"/>
    <property type="match status" value="1"/>
</dbReference>
<evidence type="ECO:0000256" key="2">
    <source>
        <dbReference type="ARBA" id="ARBA00022801"/>
    </source>
</evidence>
<dbReference type="SUPFAM" id="SSF88713">
    <property type="entry name" value="Glycoside hydrolase/deacetylase"/>
    <property type="match status" value="1"/>
</dbReference>
<dbReference type="Proteomes" id="UP000238762">
    <property type="component" value="Unassembled WGS sequence"/>
</dbReference>
<comment type="caution">
    <text evidence="4">The sequence shown here is derived from an EMBL/GenBank/DDBJ whole genome shotgun (WGS) entry which is preliminary data.</text>
</comment>
<dbReference type="OrthoDB" id="9806342at2"/>
<name>A0A2T1C6T7_9CYAN</name>
<evidence type="ECO:0000256" key="1">
    <source>
        <dbReference type="ARBA" id="ARBA00022723"/>
    </source>
</evidence>